<dbReference type="RefSeq" id="WP_090679654.1">
    <property type="nucleotide sequence ID" value="NZ_FORU01000010.1"/>
</dbReference>
<keyword evidence="8" id="KW-1185">Reference proteome</keyword>
<dbReference type="Proteomes" id="UP000243887">
    <property type="component" value="Unassembled WGS sequence"/>
</dbReference>
<evidence type="ECO:0000256" key="5">
    <source>
        <dbReference type="ARBA" id="ARBA00072139"/>
    </source>
</evidence>
<dbReference type="SUPFAM" id="SSF56317">
    <property type="entry name" value="Carbon-nitrogen hydrolase"/>
    <property type="match status" value="1"/>
</dbReference>
<organism evidence="7 8">
    <name type="scientific">Myroides guanonis</name>
    <dbReference type="NCBI Taxonomy" id="1150112"/>
    <lineage>
        <taxon>Bacteria</taxon>
        <taxon>Pseudomonadati</taxon>
        <taxon>Bacteroidota</taxon>
        <taxon>Flavobacteriia</taxon>
        <taxon>Flavobacteriales</taxon>
        <taxon>Flavobacteriaceae</taxon>
        <taxon>Myroides</taxon>
    </lineage>
</organism>
<evidence type="ECO:0000256" key="1">
    <source>
        <dbReference type="ARBA" id="ARBA00010613"/>
    </source>
</evidence>
<dbReference type="OrthoDB" id="9811121at2"/>
<dbReference type="Pfam" id="PF00795">
    <property type="entry name" value="CN_hydrolase"/>
    <property type="match status" value="1"/>
</dbReference>
<dbReference type="EC" id="3.5.1.3" evidence="3"/>
<dbReference type="InterPro" id="IPR036526">
    <property type="entry name" value="C-N_Hydrolase_sf"/>
</dbReference>
<dbReference type="PROSITE" id="PS50263">
    <property type="entry name" value="CN_HYDROLASE"/>
    <property type="match status" value="1"/>
</dbReference>
<dbReference type="CDD" id="cd07575">
    <property type="entry name" value="Xc-1258_like"/>
    <property type="match status" value="1"/>
</dbReference>
<dbReference type="GO" id="GO:0050152">
    <property type="term" value="F:omega-amidase activity"/>
    <property type="evidence" value="ECO:0007669"/>
    <property type="project" value="UniProtKB-EC"/>
</dbReference>
<sequence>MKVALVQAPLVWEDKRKNIAYFDTILNQLESDVDLVVLPEMFTSGFTMRPESGYSIMDGEEVEWMKAMAKRHSFALTASMIIKEDECFFNRLFFVFPDASFRTYDKRHLFSLAGEEKVYKPGLERLIVNYKGWNICPLVCYDLRFPVFSRNLDAVYDLMIYVASWPDQRIYAWDTIIKARAVENMSYVVGVNRWGVDENNNVYSGHSQVIDFLGHYVAEPMIGECVSYVLISKEKQDIARARFGFLKDADRFTL</sequence>
<comment type="catalytic activity">
    <reaction evidence="4">
        <text>a monoamide of a dicarboxylate + H2O = a dicarboxylate + NH4(+)</text>
        <dbReference type="Rhea" id="RHEA:11716"/>
        <dbReference type="ChEBI" id="CHEBI:15377"/>
        <dbReference type="ChEBI" id="CHEBI:28938"/>
        <dbReference type="ChEBI" id="CHEBI:28965"/>
        <dbReference type="ChEBI" id="CHEBI:77450"/>
        <dbReference type="EC" id="3.5.1.3"/>
    </reaction>
</comment>
<feature type="domain" description="CN hydrolase" evidence="6">
    <location>
        <begin position="1"/>
        <end position="233"/>
    </location>
</feature>
<comment type="similarity">
    <text evidence="1">Belongs to the carbon-nitrogen hydrolase superfamily. NIT1/NIT2 family.</text>
</comment>
<evidence type="ECO:0000256" key="2">
    <source>
        <dbReference type="ARBA" id="ARBA00022801"/>
    </source>
</evidence>
<evidence type="ECO:0000313" key="8">
    <source>
        <dbReference type="Proteomes" id="UP000243887"/>
    </source>
</evidence>
<accession>A0A1I3SJN3</accession>
<keyword evidence="2 7" id="KW-0378">Hydrolase</keyword>
<reference evidence="8" key="1">
    <citation type="submission" date="2016-10" db="EMBL/GenBank/DDBJ databases">
        <authorList>
            <person name="Varghese N."/>
            <person name="Submissions S."/>
        </authorList>
    </citation>
    <scope>NUCLEOTIDE SEQUENCE [LARGE SCALE GENOMIC DNA]</scope>
    <source>
        <strain evidence="8">DSM 26542</strain>
    </source>
</reference>
<dbReference type="PANTHER" id="PTHR47799">
    <property type="entry name" value="OMEGA-AMIDASE YAFV"/>
    <property type="match status" value="1"/>
</dbReference>
<evidence type="ECO:0000256" key="4">
    <source>
        <dbReference type="ARBA" id="ARBA00052904"/>
    </source>
</evidence>
<dbReference type="InterPro" id="IPR003010">
    <property type="entry name" value="C-N_Hydrolase"/>
</dbReference>
<dbReference type="AlphaFoldDB" id="A0A1I3SJN3"/>
<dbReference type="InterPro" id="IPR052737">
    <property type="entry name" value="Omega-amidase_YafV"/>
</dbReference>
<dbReference type="GO" id="GO:0106008">
    <property type="term" value="F:2-oxoglutaramate amidase activity"/>
    <property type="evidence" value="ECO:0007669"/>
    <property type="project" value="TreeGrafter"/>
</dbReference>
<evidence type="ECO:0000259" key="6">
    <source>
        <dbReference type="PROSITE" id="PS50263"/>
    </source>
</evidence>
<name>A0A1I3SJN3_9FLAO</name>
<dbReference type="PANTHER" id="PTHR47799:SF1">
    <property type="entry name" value="OMEGA-AMIDASE YAFV"/>
    <property type="match status" value="1"/>
</dbReference>
<proteinExistence type="inferred from homology"/>
<evidence type="ECO:0000256" key="3">
    <source>
        <dbReference type="ARBA" id="ARBA00039118"/>
    </source>
</evidence>
<dbReference type="Gene3D" id="3.60.110.10">
    <property type="entry name" value="Carbon-nitrogen hydrolase"/>
    <property type="match status" value="1"/>
</dbReference>
<dbReference type="STRING" id="1150112.SAMN04487893_110116"/>
<dbReference type="EMBL" id="FORU01000010">
    <property type="protein sequence ID" value="SFJ58610.1"/>
    <property type="molecule type" value="Genomic_DNA"/>
</dbReference>
<dbReference type="FunFam" id="3.60.110.10:FF:000004">
    <property type="entry name" value="Carbon-nitrogen hydrolase"/>
    <property type="match status" value="1"/>
</dbReference>
<protein>
    <recommendedName>
        <fullName evidence="5">Omega-amidase YafV</fullName>
        <ecNumber evidence="3">3.5.1.3</ecNumber>
    </recommendedName>
</protein>
<evidence type="ECO:0000313" key="7">
    <source>
        <dbReference type="EMBL" id="SFJ58610.1"/>
    </source>
</evidence>
<gene>
    <name evidence="7" type="ORF">SAMN04487893_110116</name>
</gene>